<keyword evidence="6 7" id="KW-0472">Membrane</keyword>
<dbReference type="GO" id="GO:0005337">
    <property type="term" value="F:nucleoside transmembrane transporter activity"/>
    <property type="evidence" value="ECO:0007669"/>
    <property type="project" value="InterPro"/>
</dbReference>
<feature type="transmembrane region" description="Helical" evidence="7">
    <location>
        <begin position="188"/>
        <end position="209"/>
    </location>
</feature>
<name>A0A183GIK7_HELPZ</name>
<accession>A0A3P8CK35</accession>
<reference evidence="10" key="2">
    <citation type="submission" date="2019-09" db="UniProtKB">
        <authorList>
            <consortium name="WormBaseParasite"/>
        </authorList>
    </citation>
    <scope>IDENTIFICATION</scope>
</reference>
<organism evidence="9 10">
    <name type="scientific">Heligmosomoides polygyrus</name>
    <name type="common">Parasitic roundworm</name>
    <dbReference type="NCBI Taxonomy" id="6339"/>
    <lineage>
        <taxon>Eukaryota</taxon>
        <taxon>Metazoa</taxon>
        <taxon>Ecdysozoa</taxon>
        <taxon>Nematoda</taxon>
        <taxon>Chromadorea</taxon>
        <taxon>Rhabditida</taxon>
        <taxon>Rhabditina</taxon>
        <taxon>Rhabditomorpha</taxon>
        <taxon>Strongyloidea</taxon>
        <taxon>Heligmosomidae</taxon>
        <taxon>Heligmosomoides</taxon>
    </lineage>
</organism>
<dbReference type="Pfam" id="PF01733">
    <property type="entry name" value="Nucleoside_tran"/>
    <property type="match status" value="1"/>
</dbReference>
<dbReference type="PANTHER" id="PTHR10332:SF36">
    <property type="entry name" value="EQUILIBRATIVE NUCLEOSIDE TRANSPORTER 1"/>
    <property type="match status" value="1"/>
</dbReference>
<sequence length="228" mass="25534">MQCALNICFQLLLVYFIAMLHGIGVLMPWNMFITIAPQYYVHYWFSPNNTQTEYSKNFMSSLGIASQMPNVLINVINTFLVIGGALLLRIAGPIVINCASVFAVIINERMILPRHISDMAWFYVVTLAIVAIINFSNGLYQNSTFGLFADFPAAYTNALILGNNLCGTFTTVLSIVVTMILSDVRSIAITYFSISLFILSLCGISLFVLTRQFKKVLLYLEVLQVPRE</sequence>
<dbReference type="Proteomes" id="UP000050761">
    <property type="component" value="Unassembled WGS sequence"/>
</dbReference>
<evidence type="ECO:0000256" key="1">
    <source>
        <dbReference type="ARBA" id="ARBA00004141"/>
    </source>
</evidence>
<evidence type="ECO:0000256" key="3">
    <source>
        <dbReference type="ARBA" id="ARBA00022448"/>
    </source>
</evidence>
<comment type="similarity">
    <text evidence="2">Belongs to the SLC29A/ENT transporter (TC 2.A.57) family.</text>
</comment>
<evidence type="ECO:0000313" key="10">
    <source>
        <dbReference type="WBParaSite" id="HPBE_0002247201-mRNA-1"/>
    </source>
</evidence>
<evidence type="ECO:0000256" key="5">
    <source>
        <dbReference type="ARBA" id="ARBA00022989"/>
    </source>
</evidence>
<proteinExistence type="inferred from homology"/>
<keyword evidence="4 7" id="KW-0812">Transmembrane</keyword>
<feature type="transmembrane region" description="Helical" evidence="7">
    <location>
        <begin position="160"/>
        <end position="181"/>
    </location>
</feature>
<evidence type="ECO:0000256" key="6">
    <source>
        <dbReference type="ARBA" id="ARBA00023136"/>
    </source>
</evidence>
<evidence type="ECO:0000313" key="9">
    <source>
        <dbReference type="Proteomes" id="UP000050761"/>
    </source>
</evidence>
<evidence type="ECO:0000313" key="8">
    <source>
        <dbReference type="EMBL" id="VDP32791.1"/>
    </source>
</evidence>
<feature type="transmembrane region" description="Helical" evidence="7">
    <location>
        <begin position="79"/>
        <end position="107"/>
    </location>
</feature>
<keyword evidence="3" id="KW-0813">Transport</keyword>
<accession>A0A183GIK7</accession>
<keyword evidence="9" id="KW-1185">Reference proteome</keyword>
<protein>
    <submittedName>
        <fullName evidence="10">Equilibrative nucleoside transporter 1</fullName>
    </submittedName>
</protein>
<dbReference type="PANTHER" id="PTHR10332">
    <property type="entry name" value="EQUILIBRATIVE NUCLEOSIDE TRANSPORTER"/>
    <property type="match status" value="1"/>
</dbReference>
<reference evidence="8 9" key="1">
    <citation type="submission" date="2018-11" db="EMBL/GenBank/DDBJ databases">
        <authorList>
            <consortium name="Pathogen Informatics"/>
        </authorList>
    </citation>
    <scope>NUCLEOTIDE SEQUENCE [LARGE SCALE GENOMIC DNA]</scope>
</reference>
<keyword evidence="5 7" id="KW-1133">Transmembrane helix</keyword>
<feature type="transmembrane region" description="Helical" evidence="7">
    <location>
        <begin position="119"/>
        <end position="140"/>
    </location>
</feature>
<dbReference type="WBParaSite" id="HPBE_0002247201-mRNA-1">
    <property type="protein sequence ID" value="HPBE_0002247201-mRNA-1"/>
    <property type="gene ID" value="HPBE_0002247201"/>
</dbReference>
<dbReference type="EMBL" id="UZAH01034018">
    <property type="protein sequence ID" value="VDP32791.1"/>
    <property type="molecule type" value="Genomic_DNA"/>
</dbReference>
<evidence type="ECO:0000256" key="7">
    <source>
        <dbReference type="SAM" id="Phobius"/>
    </source>
</evidence>
<evidence type="ECO:0000256" key="4">
    <source>
        <dbReference type="ARBA" id="ARBA00022692"/>
    </source>
</evidence>
<dbReference type="InterPro" id="IPR002259">
    <property type="entry name" value="Eqnu_transpt"/>
</dbReference>
<feature type="transmembrane region" description="Helical" evidence="7">
    <location>
        <begin position="12"/>
        <end position="36"/>
    </location>
</feature>
<gene>
    <name evidence="8" type="ORF">HPBE_LOCUS22471</name>
</gene>
<dbReference type="AlphaFoldDB" id="A0A183GIK7"/>
<dbReference type="OrthoDB" id="1856718at2759"/>
<evidence type="ECO:0000256" key="2">
    <source>
        <dbReference type="ARBA" id="ARBA00007965"/>
    </source>
</evidence>
<comment type="subcellular location">
    <subcellularLocation>
        <location evidence="1">Membrane</location>
        <topology evidence="1">Multi-pass membrane protein</topology>
    </subcellularLocation>
</comment>
<dbReference type="GO" id="GO:0005886">
    <property type="term" value="C:plasma membrane"/>
    <property type="evidence" value="ECO:0007669"/>
    <property type="project" value="TreeGrafter"/>
</dbReference>